<evidence type="ECO:0000256" key="11">
    <source>
        <dbReference type="RuleBase" id="RU003682"/>
    </source>
</evidence>
<comment type="catalytic activity">
    <reaction evidence="10">
        <text>L-arginine + 2-oxoglutarate + O2 = guanidine + L-glutamate 5-semialdehyde + succinate + CO2</text>
        <dbReference type="Rhea" id="RHEA:31535"/>
        <dbReference type="ChEBI" id="CHEBI:15379"/>
        <dbReference type="ChEBI" id="CHEBI:16526"/>
        <dbReference type="ChEBI" id="CHEBI:16810"/>
        <dbReference type="ChEBI" id="CHEBI:30031"/>
        <dbReference type="ChEBI" id="CHEBI:30087"/>
        <dbReference type="ChEBI" id="CHEBI:32682"/>
        <dbReference type="ChEBI" id="CHEBI:58066"/>
        <dbReference type="EC" id="1.14.20.7"/>
    </reaction>
</comment>
<dbReference type="Pfam" id="PF14226">
    <property type="entry name" value="DIOX_N"/>
    <property type="match status" value="1"/>
</dbReference>
<comment type="cofactor">
    <cofactor evidence="1">
        <name>Fe(2+)</name>
        <dbReference type="ChEBI" id="CHEBI:29033"/>
    </cofactor>
</comment>
<comment type="similarity">
    <text evidence="11">Belongs to the iron/ascorbate-dependent oxidoreductase family.</text>
</comment>
<dbReference type="EC" id="1.13.12.19" evidence="4"/>
<evidence type="ECO:0000256" key="9">
    <source>
        <dbReference type="ARBA" id="ARBA00047725"/>
    </source>
</evidence>
<evidence type="ECO:0000256" key="1">
    <source>
        <dbReference type="ARBA" id="ARBA00001954"/>
    </source>
</evidence>
<dbReference type="Pfam" id="PF03171">
    <property type="entry name" value="2OG-FeII_Oxy"/>
    <property type="match status" value="1"/>
</dbReference>
<evidence type="ECO:0000256" key="5">
    <source>
        <dbReference type="ARBA" id="ARBA00019045"/>
    </source>
</evidence>
<evidence type="ECO:0000256" key="10">
    <source>
        <dbReference type="ARBA" id="ARBA00049359"/>
    </source>
</evidence>
<dbReference type="EC" id="1.14.20.7" evidence="3"/>
<evidence type="ECO:0000256" key="8">
    <source>
        <dbReference type="ARBA" id="ARBA00031282"/>
    </source>
</evidence>
<comment type="catalytic activity">
    <reaction evidence="9">
        <text>2-oxoglutarate + O2 + 2 H(+) = ethene + 3 CO2 + H2O</text>
        <dbReference type="Rhea" id="RHEA:31523"/>
        <dbReference type="ChEBI" id="CHEBI:15377"/>
        <dbReference type="ChEBI" id="CHEBI:15378"/>
        <dbReference type="ChEBI" id="CHEBI:15379"/>
        <dbReference type="ChEBI" id="CHEBI:16526"/>
        <dbReference type="ChEBI" id="CHEBI:16810"/>
        <dbReference type="ChEBI" id="CHEBI:18153"/>
        <dbReference type="EC" id="1.13.12.19"/>
    </reaction>
</comment>
<feature type="domain" description="Fe2OG dioxygenase" evidence="12">
    <location>
        <begin position="194"/>
        <end position="295"/>
    </location>
</feature>
<dbReference type="EMBL" id="BAABFO010000005">
    <property type="protein sequence ID" value="GAA4327860.1"/>
    <property type="molecule type" value="Genomic_DNA"/>
</dbReference>
<dbReference type="InterPro" id="IPR026992">
    <property type="entry name" value="DIOX_N"/>
</dbReference>
<dbReference type="SUPFAM" id="SSF51197">
    <property type="entry name" value="Clavaminate synthase-like"/>
    <property type="match status" value="1"/>
</dbReference>
<evidence type="ECO:0000256" key="2">
    <source>
        <dbReference type="ARBA" id="ARBA00004767"/>
    </source>
</evidence>
<evidence type="ECO:0000256" key="4">
    <source>
        <dbReference type="ARBA" id="ARBA00012531"/>
    </source>
</evidence>
<sequence>MSPSALGRTERPSTLHLAADEIPVLDLGPYLAGEPGAIDAVARDLLYASTNVGFYYLKNHGIPQSMIDRVFAESERFHRLPEEEKQKLKIDKNKIGYFGAESTVTRHSELGKGTKPNLYSAFCVRNDLAADDPDVLAGKLFRGLNQWPGNLPGFRENVMAYSNALENLGRRLLPIFSRALNLPPDFFDAAFRKPLLNMQLNYYAHQPDFDGSQYGLAPHTDRTFITILCQAKVPGLEIRTADGRWVVAPALPGHFLVNTGDLLRLWTNELFLSTPHRVINTSQVERHSIPFFFNPDPDTVIECLPTCQSAERPAKNPPVTYSDYYEWFVRQNYPDVVTAMAAHRPAASASS</sequence>
<gene>
    <name evidence="13" type="ORF">GCM10023144_12960</name>
</gene>
<evidence type="ECO:0000256" key="6">
    <source>
        <dbReference type="ARBA" id="ARBA00022666"/>
    </source>
</evidence>
<dbReference type="InterPro" id="IPR027443">
    <property type="entry name" value="IPNS-like_sf"/>
</dbReference>
<keyword evidence="11" id="KW-0408">Iron</keyword>
<keyword evidence="14" id="KW-1185">Reference proteome</keyword>
<dbReference type="InterPro" id="IPR044861">
    <property type="entry name" value="IPNS-like_FE2OG_OXY"/>
</dbReference>
<evidence type="ECO:0000313" key="13">
    <source>
        <dbReference type="EMBL" id="GAA4327860.1"/>
    </source>
</evidence>
<protein>
    <recommendedName>
        <fullName evidence="5">2-oxoglutarate-dependent ethylene/succinate-forming enzyme</fullName>
        <ecNumber evidence="4">1.13.12.19</ecNumber>
        <ecNumber evidence="3">1.14.20.7</ecNumber>
    </recommendedName>
    <alternativeName>
        <fullName evidence="7">2-oxoglutarate dioxygenase (ethylene-forming)</fullName>
    </alternativeName>
    <alternativeName>
        <fullName evidence="8">2-oxoglutarate/L-arginine monooxygenase/decarboxylase (succinate-forming)</fullName>
    </alternativeName>
</protein>
<proteinExistence type="inferred from homology"/>
<evidence type="ECO:0000259" key="12">
    <source>
        <dbReference type="PROSITE" id="PS51471"/>
    </source>
</evidence>
<reference evidence="14" key="1">
    <citation type="journal article" date="2019" name="Int. J. Syst. Evol. Microbiol.">
        <title>The Global Catalogue of Microorganisms (GCM) 10K type strain sequencing project: providing services to taxonomists for standard genome sequencing and annotation.</title>
        <authorList>
            <consortium name="The Broad Institute Genomics Platform"/>
            <consortium name="The Broad Institute Genome Sequencing Center for Infectious Disease"/>
            <person name="Wu L."/>
            <person name="Ma J."/>
        </authorList>
    </citation>
    <scope>NUCLEOTIDE SEQUENCE [LARGE SCALE GENOMIC DNA]</scope>
    <source>
        <strain evidence="14">JCM 17666</strain>
    </source>
</reference>
<dbReference type="InterPro" id="IPR005123">
    <property type="entry name" value="Oxoglu/Fe-dep_dioxygenase_dom"/>
</dbReference>
<dbReference type="Gene3D" id="2.60.120.330">
    <property type="entry name" value="B-lactam Antibiotic, Isopenicillin N Synthase, Chain"/>
    <property type="match status" value="1"/>
</dbReference>
<evidence type="ECO:0000313" key="14">
    <source>
        <dbReference type="Proteomes" id="UP001501671"/>
    </source>
</evidence>
<accession>A0ABP8GPK8</accession>
<name>A0ABP8GPK8_9BURK</name>
<comment type="pathway">
    <text evidence="2">Alkene biosynthesis; ethylene biosynthesis via 2-oxoglutarate.</text>
</comment>
<organism evidence="13 14">
    <name type="scientific">Pigmentiphaga soli</name>
    <dbReference type="NCBI Taxonomy" id="1007095"/>
    <lineage>
        <taxon>Bacteria</taxon>
        <taxon>Pseudomonadati</taxon>
        <taxon>Pseudomonadota</taxon>
        <taxon>Betaproteobacteria</taxon>
        <taxon>Burkholderiales</taxon>
        <taxon>Alcaligenaceae</taxon>
        <taxon>Pigmentiphaga</taxon>
    </lineage>
</organism>
<dbReference type="PRINTS" id="PR00682">
    <property type="entry name" value="IPNSYNTHASE"/>
</dbReference>
<dbReference type="PROSITE" id="PS51471">
    <property type="entry name" value="FE2OG_OXY"/>
    <property type="match status" value="1"/>
</dbReference>
<comment type="caution">
    <text evidence="13">The sequence shown here is derived from an EMBL/GenBank/DDBJ whole genome shotgun (WGS) entry which is preliminary data.</text>
</comment>
<dbReference type="InterPro" id="IPR050231">
    <property type="entry name" value="Iron_ascorbate_oxido_reductase"/>
</dbReference>
<evidence type="ECO:0000256" key="7">
    <source>
        <dbReference type="ARBA" id="ARBA00031011"/>
    </source>
</evidence>
<keyword evidence="11" id="KW-0560">Oxidoreductase</keyword>
<keyword evidence="11" id="KW-0479">Metal-binding</keyword>
<dbReference type="Proteomes" id="UP001501671">
    <property type="component" value="Unassembled WGS sequence"/>
</dbReference>
<dbReference type="PANTHER" id="PTHR47990">
    <property type="entry name" value="2-OXOGLUTARATE (2OG) AND FE(II)-DEPENDENT OXYGENASE SUPERFAMILY PROTEIN-RELATED"/>
    <property type="match status" value="1"/>
</dbReference>
<evidence type="ECO:0000256" key="3">
    <source>
        <dbReference type="ARBA" id="ARBA00012293"/>
    </source>
</evidence>
<keyword evidence="6" id="KW-0266">Ethylene biosynthesis</keyword>
<dbReference type="RefSeq" id="WP_345247523.1">
    <property type="nucleotide sequence ID" value="NZ_BAABFO010000005.1"/>
</dbReference>